<keyword evidence="2" id="KW-0217">Developmental protein</keyword>
<proteinExistence type="predicted"/>
<keyword evidence="3 6" id="KW-0238">DNA-binding</keyword>
<keyword evidence="4 6" id="KW-0371">Homeobox</keyword>
<evidence type="ECO:0000256" key="4">
    <source>
        <dbReference type="ARBA" id="ARBA00023155"/>
    </source>
</evidence>
<comment type="subcellular location">
    <subcellularLocation>
        <location evidence="1 6 7">Nucleus</location>
    </subcellularLocation>
</comment>
<dbReference type="Proteomes" id="UP001159405">
    <property type="component" value="Unassembled WGS sequence"/>
</dbReference>
<keyword evidence="5 6" id="KW-0539">Nucleus</keyword>
<dbReference type="PANTHER" id="PTHR45793:SF5">
    <property type="entry name" value="HOMEOTIC PROTEIN OCELLILESS"/>
    <property type="match status" value="1"/>
</dbReference>
<feature type="domain" description="Homeobox" evidence="9">
    <location>
        <begin position="38"/>
        <end position="98"/>
    </location>
</feature>
<protein>
    <recommendedName>
        <fullName evidence="9">Homeobox domain-containing protein</fullName>
    </recommendedName>
</protein>
<dbReference type="Pfam" id="PF00046">
    <property type="entry name" value="Homeodomain"/>
    <property type="match status" value="1"/>
</dbReference>
<evidence type="ECO:0000256" key="3">
    <source>
        <dbReference type="ARBA" id="ARBA00023125"/>
    </source>
</evidence>
<dbReference type="SUPFAM" id="SSF46689">
    <property type="entry name" value="Homeodomain-like"/>
    <property type="match status" value="1"/>
</dbReference>
<gene>
    <name evidence="10" type="ORF">PLOB_00023248</name>
</gene>
<dbReference type="SMART" id="SM00389">
    <property type="entry name" value="HOX"/>
    <property type="match status" value="1"/>
</dbReference>
<dbReference type="EMBL" id="CALNXK010000274">
    <property type="protein sequence ID" value="CAH3180319.1"/>
    <property type="molecule type" value="Genomic_DNA"/>
</dbReference>
<dbReference type="PROSITE" id="PS50071">
    <property type="entry name" value="HOMEOBOX_2"/>
    <property type="match status" value="1"/>
</dbReference>
<dbReference type="InterPro" id="IPR001356">
    <property type="entry name" value="HD"/>
</dbReference>
<evidence type="ECO:0000256" key="5">
    <source>
        <dbReference type="ARBA" id="ARBA00023242"/>
    </source>
</evidence>
<evidence type="ECO:0000313" key="10">
    <source>
        <dbReference type="EMBL" id="CAH3180319.1"/>
    </source>
</evidence>
<accession>A0ABN8RQI7</accession>
<keyword evidence="11" id="KW-1185">Reference proteome</keyword>
<evidence type="ECO:0000259" key="9">
    <source>
        <dbReference type="PROSITE" id="PS50071"/>
    </source>
</evidence>
<reference evidence="10 11" key="1">
    <citation type="submission" date="2022-05" db="EMBL/GenBank/DDBJ databases">
        <authorList>
            <consortium name="Genoscope - CEA"/>
            <person name="William W."/>
        </authorList>
    </citation>
    <scope>NUCLEOTIDE SEQUENCE [LARGE SCALE GENOMIC DNA]</scope>
</reference>
<sequence length="225" mass="25492">MAGMFGLFHPYTMNGIEFNQPDTGFLNPEVLGYRGPPRKQRRERTTFTKAQLEILDALFAKTKYPDVFMREEAANKINLPESRVQVWFKNKRAKYRQQKKQQQLEAQNKAEEDNRDSTSSPPGDQDKTAPQHLSNNFSFKGVDLLQPNKDSLKQSSQILADIQRQVGYQPSKSGNNNIEDLLAALSSTVSSQPSQLRTSSEQSFLAVNGSIPYYAQHPYFPSATK</sequence>
<organism evidence="10 11">
    <name type="scientific">Porites lobata</name>
    <dbReference type="NCBI Taxonomy" id="104759"/>
    <lineage>
        <taxon>Eukaryota</taxon>
        <taxon>Metazoa</taxon>
        <taxon>Cnidaria</taxon>
        <taxon>Anthozoa</taxon>
        <taxon>Hexacorallia</taxon>
        <taxon>Scleractinia</taxon>
        <taxon>Fungiina</taxon>
        <taxon>Poritidae</taxon>
        <taxon>Porites</taxon>
    </lineage>
</organism>
<evidence type="ECO:0000313" key="11">
    <source>
        <dbReference type="Proteomes" id="UP001159405"/>
    </source>
</evidence>
<feature type="DNA-binding region" description="Homeobox" evidence="6">
    <location>
        <begin position="40"/>
        <end position="99"/>
    </location>
</feature>
<dbReference type="CDD" id="cd00086">
    <property type="entry name" value="homeodomain"/>
    <property type="match status" value="1"/>
</dbReference>
<evidence type="ECO:0000256" key="1">
    <source>
        <dbReference type="ARBA" id="ARBA00004123"/>
    </source>
</evidence>
<evidence type="ECO:0000256" key="7">
    <source>
        <dbReference type="RuleBase" id="RU000682"/>
    </source>
</evidence>
<evidence type="ECO:0000256" key="2">
    <source>
        <dbReference type="ARBA" id="ARBA00022473"/>
    </source>
</evidence>
<dbReference type="Gene3D" id="1.10.10.60">
    <property type="entry name" value="Homeodomain-like"/>
    <property type="match status" value="1"/>
</dbReference>
<evidence type="ECO:0000256" key="6">
    <source>
        <dbReference type="PROSITE-ProRule" id="PRU00108"/>
    </source>
</evidence>
<comment type="caution">
    <text evidence="10">The sequence shown here is derived from an EMBL/GenBank/DDBJ whole genome shotgun (WGS) entry which is preliminary data.</text>
</comment>
<name>A0ABN8RQI7_9CNID</name>
<feature type="region of interest" description="Disordered" evidence="8">
    <location>
        <begin position="97"/>
        <end position="135"/>
    </location>
</feature>
<evidence type="ECO:0000256" key="8">
    <source>
        <dbReference type="SAM" id="MobiDB-lite"/>
    </source>
</evidence>
<dbReference type="InterPro" id="IPR009057">
    <property type="entry name" value="Homeodomain-like_sf"/>
</dbReference>
<dbReference type="PANTHER" id="PTHR45793">
    <property type="entry name" value="HOMEOBOX PROTEIN"/>
    <property type="match status" value="1"/>
</dbReference>